<feature type="region of interest" description="Disordered" evidence="1">
    <location>
        <begin position="1"/>
        <end position="53"/>
    </location>
</feature>
<feature type="region of interest" description="Disordered" evidence="1">
    <location>
        <begin position="361"/>
        <end position="470"/>
    </location>
</feature>
<keyword evidence="3" id="KW-1185">Reference proteome</keyword>
<feature type="region of interest" description="Disordered" evidence="1">
    <location>
        <begin position="89"/>
        <end position="197"/>
    </location>
</feature>
<feature type="compositionally biased region" description="Gly residues" evidence="1">
    <location>
        <begin position="398"/>
        <end position="452"/>
    </location>
</feature>
<dbReference type="EMBL" id="KQ964255">
    <property type="protein sequence ID" value="KXJ89466.1"/>
    <property type="molecule type" value="Genomic_DNA"/>
</dbReference>
<reference evidence="3" key="1">
    <citation type="submission" date="2016-02" db="EMBL/GenBank/DDBJ databases">
        <title>Draft genome sequence of Microdochium bolleyi, a fungal endophyte of beachgrass.</title>
        <authorList>
            <consortium name="DOE Joint Genome Institute"/>
            <person name="David A.S."/>
            <person name="May G."/>
            <person name="Haridas S."/>
            <person name="Lim J."/>
            <person name="Wang M."/>
            <person name="Labutti K."/>
            <person name="Lipzen A."/>
            <person name="Barry K."/>
            <person name="Grigoriev I.V."/>
        </authorList>
    </citation>
    <scope>NUCLEOTIDE SEQUENCE [LARGE SCALE GENOMIC DNA]</scope>
    <source>
        <strain evidence="3">J235TASD1</strain>
    </source>
</reference>
<feature type="compositionally biased region" description="Basic and acidic residues" evidence="1">
    <location>
        <begin position="259"/>
        <end position="274"/>
    </location>
</feature>
<dbReference type="Proteomes" id="UP000070501">
    <property type="component" value="Unassembled WGS sequence"/>
</dbReference>
<evidence type="ECO:0000313" key="2">
    <source>
        <dbReference type="EMBL" id="KXJ89466.1"/>
    </source>
</evidence>
<sequence>MDSRSNQTTRGQERSREDDNTRSYAHFGPSADHIPPGTSPFPPSQPWPAQTAQTAQIVPYHGIVQQQPPPQHWAVLPPQQYQQLPAFLQPTTPQPHLQDMASPPQPYQYHGQNYQLPPQPLQSLQPYGGHVYWQPPYQQQSQHQQPHWQPPVQQYQQQLQQYPQYYQPQPQPRPQPQQLAVMAPPPGPHAPQPAEDAETQSLYARIARLEAILAATPGTKATTRKKANPRNIMSAPMTTADSLRALTAGSSLGTLLDDNGEKGDNGDKEMRMDDPGEQQRQTTVALPDMTEAVPPVPQAARTHWLGTDFSKKNLNQQRQAWRGAASRSISDQDLMEEVFNIKGGAPKKEYVEARTAWHKTRPKVIEGRMPKRVRPETAAQGNNLSGSGAGTMVPHSQGRGGRGGLGGQSGQNASGRGGRGGQNGHGGQNRGGGGYRGQNRGGGGGGGGGRGGSTPQPSVPSHPDTPWETVGVAFVVDEHLHDDIV</sequence>
<feature type="compositionally biased region" description="Basic and acidic residues" evidence="1">
    <location>
        <begin position="11"/>
        <end position="21"/>
    </location>
</feature>
<feature type="compositionally biased region" description="Polar residues" evidence="1">
    <location>
        <begin position="1"/>
        <end position="10"/>
    </location>
</feature>
<gene>
    <name evidence="2" type="ORF">Micbo1qcDRAFT_177318</name>
</gene>
<organism evidence="2 3">
    <name type="scientific">Microdochium bolleyi</name>
    <dbReference type="NCBI Taxonomy" id="196109"/>
    <lineage>
        <taxon>Eukaryota</taxon>
        <taxon>Fungi</taxon>
        <taxon>Dikarya</taxon>
        <taxon>Ascomycota</taxon>
        <taxon>Pezizomycotina</taxon>
        <taxon>Sordariomycetes</taxon>
        <taxon>Xylariomycetidae</taxon>
        <taxon>Xylariales</taxon>
        <taxon>Microdochiaceae</taxon>
        <taxon>Microdochium</taxon>
    </lineage>
</organism>
<feature type="compositionally biased region" description="Pro residues" evidence="1">
    <location>
        <begin position="37"/>
        <end position="46"/>
    </location>
</feature>
<evidence type="ECO:0000256" key="1">
    <source>
        <dbReference type="SAM" id="MobiDB-lite"/>
    </source>
</evidence>
<dbReference type="InParanoid" id="A0A136IXK2"/>
<dbReference type="AlphaFoldDB" id="A0A136IXK2"/>
<feature type="compositionally biased region" description="Basic and acidic residues" evidence="1">
    <location>
        <begin position="363"/>
        <end position="375"/>
    </location>
</feature>
<protein>
    <submittedName>
        <fullName evidence="2">Uncharacterized protein</fullName>
    </submittedName>
</protein>
<accession>A0A136IXK2</accession>
<proteinExistence type="predicted"/>
<feature type="region of interest" description="Disordered" evidence="1">
    <location>
        <begin position="250"/>
        <end position="280"/>
    </location>
</feature>
<name>A0A136IXK2_9PEZI</name>
<evidence type="ECO:0000313" key="3">
    <source>
        <dbReference type="Proteomes" id="UP000070501"/>
    </source>
</evidence>
<feature type="compositionally biased region" description="Low complexity" evidence="1">
    <location>
        <begin position="134"/>
        <end position="168"/>
    </location>
</feature>